<dbReference type="AlphaFoldDB" id="A0A0R2AZK5"/>
<protein>
    <submittedName>
        <fullName evidence="4">TPR repeats containing protein</fullName>
    </submittedName>
</protein>
<dbReference type="OrthoDB" id="2286233at2"/>
<dbReference type="Gene3D" id="1.25.40.10">
    <property type="entry name" value="Tetratricopeptide repeat domain"/>
    <property type="match status" value="1"/>
</dbReference>
<gene>
    <name evidence="4" type="ORF">FC34_GL000235</name>
</gene>
<accession>A0A0R2AZK5</accession>
<dbReference type="SUPFAM" id="SSF48452">
    <property type="entry name" value="TPR-like"/>
    <property type="match status" value="1"/>
</dbReference>
<dbReference type="PANTHER" id="PTHR45586">
    <property type="entry name" value="TPR REPEAT-CONTAINING PROTEIN PA4667"/>
    <property type="match status" value="1"/>
</dbReference>
<comment type="caution">
    <text evidence="4">The sequence shown here is derived from an EMBL/GenBank/DDBJ whole genome shotgun (WGS) entry which is preliminary data.</text>
</comment>
<dbReference type="InterPro" id="IPR011990">
    <property type="entry name" value="TPR-like_helical_dom_sf"/>
</dbReference>
<keyword evidence="2 3" id="KW-0802">TPR repeat</keyword>
<dbReference type="PATRIC" id="fig|1423727.3.peg.237"/>
<dbReference type="InterPro" id="IPR019734">
    <property type="entry name" value="TPR_rpt"/>
</dbReference>
<keyword evidence="1" id="KW-0677">Repeat</keyword>
<evidence type="ECO:0000313" key="4">
    <source>
        <dbReference type="EMBL" id="KRM72528.1"/>
    </source>
</evidence>
<dbReference type="EMBL" id="AYZQ01000001">
    <property type="protein sequence ID" value="KRM72528.1"/>
    <property type="molecule type" value="Genomic_DNA"/>
</dbReference>
<organism evidence="4 5">
    <name type="scientific">Lacticaseibacillus brantae DSM 23927</name>
    <dbReference type="NCBI Taxonomy" id="1423727"/>
    <lineage>
        <taxon>Bacteria</taxon>
        <taxon>Bacillati</taxon>
        <taxon>Bacillota</taxon>
        <taxon>Bacilli</taxon>
        <taxon>Lactobacillales</taxon>
        <taxon>Lactobacillaceae</taxon>
        <taxon>Lacticaseibacillus</taxon>
    </lineage>
</organism>
<dbReference type="RefSeq" id="WP_057893553.1">
    <property type="nucleotide sequence ID" value="NZ_AYZQ01000001.1"/>
</dbReference>
<dbReference type="PANTHER" id="PTHR45586:SF1">
    <property type="entry name" value="LIPOPOLYSACCHARIDE ASSEMBLY PROTEIN B"/>
    <property type="match status" value="1"/>
</dbReference>
<dbReference type="SMART" id="SM00028">
    <property type="entry name" value="TPR"/>
    <property type="match status" value="2"/>
</dbReference>
<dbReference type="Proteomes" id="UP000051672">
    <property type="component" value="Unassembled WGS sequence"/>
</dbReference>
<evidence type="ECO:0000256" key="1">
    <source>
        <dbReference type="ARBA" id="ARBA00022737"/>
    </source>
</evidence>
<sequence>MAISDSFNQGDHDAAVHEAIAAVDANPDEPAPYATLATLLTSLGDYDQATELLVKSLGRFPDDEELQYSFGVLAFAQGDAQSAINRLTPLAASKSQLGTDAQYMLGLSYQALGQAPKALAFALTAHDRQPDKVDAALLSANLLLSLGAFSEAEAMLRPFVADNNAQVLFNYGLALNAQDKDGTQYLDQAKALDPKTYNQQFDQLKDISRFLNWRGENDHG</sequence>
<keyword evidence="5" id="KW-1185">Reference proteome</keyword>
<dbReference type="Pfam" id="PF13432">
    <property type="entry name" value="TPR_16"/>
    <property type="match status" value="1"/>
</dbReference>
<feature type="repeat" description="TPR" evidence="3">
    <location>
        <begin position="30"/>
        <end position="63"/>
    </location>
</feature>
<name>A0A0R2AZK5_9LACO</name>
<dbReference type="InterPro" id="IPR051012">
    <property type="entry name" value="CellSynth/LPSAsmb/PSIAsmb"/>
</dbReference>
<proteinExistence type="predicted"/>
<dbReference type="STRING" id="1423727.FC34_GL000235"/>
<evidence type="ECO:0000256" key="3">
    <source>
        <dbReference type="PROSITE-ProRule" id="PRU00339"/>
    </source>
</evidence>
<reference evidence="4 5" key="1">
    <citation type="journal article" date="2015" name="Genome Announc.">
        <title>Expanding the biotechnology potential of lactobacilli through comparative genomics of 213 strains and associated genera.</title>
        <authorList>
            <person name="Sun Z."/>
            <person name="Harris H.M."/>
            <person name="McCann A."/>
            <person name="Guo C."/>
            <person name="Argimon S."/>
            <person name="Zhang W."/>
            <person name="Yang X."/>
            <person name="Jeffery I.B."/>
            <person name="Cooney J.C."/>
            <person name="Kagawa T.F."/>
            <person name="Liu W."/>
            <person name="Song Y."/>
            <person name="Salvetti E."/>
            <person name="Wrobel A."/>
            <person name="Rasinkangas P."/>
            <person name="Parkhill J."/>
            <person name="Rea M.C."/>
            <person name="O'Sullivan O."/>
            <person name="Ritari J."/>
            <person name="Douillard F.P."/>
            <person name="Paul Ross R."/>
            <person name="Yang R."/>
            <person name="Briner A.E."/>
            <person name="Felis G.E."/>
            <person name="de Vos W.M."/>
            <person name="Barrangou R."/>
            <person name="Klaenhammer T.R."/>
            <person name="Caufield P.W."/>
            <person name="Cui Y."/>
            <person name="Zhang H."/>
            <person name="O'Toole P.W."/>
        </authorList>
    </citation>
    <scope>NUCLEOTIDE SEQUENCE [LARGE SCALE GENOMIC DNA]</scope>
    <source>
        <strain evidence="4 5">DSM 23927</strain>
    </source>
</reference>
<dbReference type="Pfam" id="PF14559">
    <property type="entry name" value="TPR_19"/>
    <property type="match status" value="1"/>
</dbReference>
<evidence type="ECO:0000256" key="2">
    <source>
        <dbReference type="ARBA" id="ARBA00022803"/>
    </source>
</evidence>
<evidence type="ECO:0000313" key="5">
    <source>
        <dbReference type="Proteomes" id="UP000051672"/>
    </source>
</evidence>
<dbReference type="PROSITE" id="PS50005">
    <property type="entry name" value="TPR"/>
    <property type="match status" value="1"/>
</dbReference>